<reference evidence="6" key="2">
    <citation type="submission" date="2025-08" db="UniProtKB">
        <authorList>
            <consortium name="Ensembl"/>
        </authorList>
    </citation>
    <scope>IDENTIFICATION</scope>
</reference>
<keyword evidence="7" id="KW-1185">Reference proteome</keyword>
<dbReference type="SUPFAM" id="SSF48726">
    <property type="entry name" value="Immunoglobulin"/>
    <property type="match status" value="1"/>
</dbReference>
<keyword evidence="2" id="KW-0472">Membrane</keyword>
<dbReference type="Pfam" id="PF07686">
    <property type="entry name" value="V-set"/>
    <property type="match status" value="1"/>
</dbReference>
<evidence type="ECO:0000313" key="6">
    <source>
        <dbReference type="Ensembl" id="ENSAPEP00000025578.1"/>
    </source>
</evidence>
<dbReference type="AlphaFoldDB" id="A0A3P8TQK3"/>
<accession>A0A3P8TQK3</accession>
<dbReference type="GO" id="GO:0001817">
    <property type="term" value="P:regulation of cytokine production"/>
    <property type="evidence" value="ECO:0007669"/>
    <property type="project" value="TreeGrafter"/>
</dbReference>
<dbReference type="Proteomes" id="UP000265080">
    <property type="component" value="Chromosome 23"/>
</dbReference>
<evidence type="ECO:0000256" key="4">
    <source>
        <dbReference type="SAM" id="SignalP"/>
    </source>
</evidence>
<dbReference type="InterPro" id="IPR003599">
    <property type="entry name" value="Ig_sub"/>
</dbReference>
<dbReference type="InterPro" id="IPR013783">
    <property type="entry name" value="Ig-like_fold"/>
</dbReference>
<dbReference type="InterPro" id="IPR007110">
    <property type="entry name" value="Ig-like_dom"/>
</dbReference>
<dbReference type="STRING" id="161767.ENSAPEP00000025578"/>
<feature type="signal peptide" evidence="4">
    <location>
        <begin position="1"/>
        <end position="23"/>
    </location>
</feature>
<dbReference type="InterPro" id="IPR050504">
    <property type="entry name" value="IgSF_BTN/MOG"/>
</dbReference>
<dbReference type="PANTHER" id="PTHR24100:SF151">
    <property type="entry name" value="ICOS LIGAND"/>
    <property type="match status" value="1"/>
</dbReference>
<protein>
    <recommendedName>
        <fullName evidence="5">Ig-like domain-containing protein</fullName>
    </recommendedName>
</protein>
<dbReference type="InterPro" id="IPR036179">
    <property type="entry name" value="Ig-like_dom_sf"/>
</dbReference>
<sequence>MCLVSLKLYILTVLCCFFSLTNMTTYVGENVTLPCQVPDNYKPFTGLECRRSPQNLKLVFVFRNKRFNQHDQDPSYKNRVDLQDKEMKDGNVSLILMNLTMEDNGEYECRVFQGTKNELICSIILEVHPPGEFVFRNSIHSVLNVC</sequence>
<name>A0A3P8TQK3_AMPPE</name>
<dbReference type="Gene3D" id="2.60.40.10">
    <property type="entry name" value="Immunoglobulins"/>
    <property type="match status" value="1"/>
</dbReference>
<evidence type="ECO:0000313" key="7">
    <source>
        <dbReference type="Proteomes" id="UP000265080"/>
    </source>
</evidence>
<dbReference type="GO" id="GO:0050852">
    <property type="term" value="P:T cell receptor signaling pathway"/>
    <property type="evidence" value="ECO:0007669"/>
    <property type="project" value="TreeGrafter"/>
</dbReference>
<dbReference type="SMART" id="SM00406">
    <property type="entry name" value="IGv"/>
    <property type="match status" value="1"/>
</dbReference>
<reference evidence="6 7" key="1">
    <citation type="submission" date="2018-03" db="EMBL/GenBank/DDBJ databases">
        <title>Finding Nemo's genes: A chromosome-scale reference assembly of the genome of the orange clownfish Amphiprion percula.</title>
        <authorList>
            <person name="Lehmann R."/>
        </authorList>
    </citation>
    <scope>NUCLEOTIDE SEQUENCE</scope>
</reference>
<proteinExistence type="predicted"/>
<evidence type="ECO:0000256" key="3">
    <source>
        <dbReference type="ARBA" id="ARBA00023319"/>
    </source>
</evidence>
<keyword evidence="3" id="KW-0393">Immunoglobulin domain</keyword>
<feature type="chain" id="PRO_5018008313" description="Ig-like domain-containing protein" evidence="4">
    <location>
        <begin position="24"/>
        <end position="146"/>
    </location>
</feature>
<feature type="domain" description="Ig-like" evidence="5">
    <location>
        <begin position="28"/>
        <end position="111"/>
    </location>
</feature>
<evidence type="ECO:0000256" key="2">
    <source>
        <dbReference type="ARBA" id="ARBA00023136"/>
    </source>
</evidence>
<dbReference type="PROSITE" id="PS50835">
    <property type="entry name" value="IG_LIKE"/>
    <property type="match status" value="1"/>
</dbReference>
<dbReference type="PANTHER" id="PTHR24100">
    <property type="entry name" value="BUTYROPHILIN"/>
    <property type="match status" value="1"/>
</dbReference>
<dbReference type="GO" id="GO:0005102">
    <property type="term" value="F:signaling receptor binding"/>
    <property type="evidence" value="ECO:0007669"/>
    <property type="project" value="TreeGrafter"/>
</dbReference>
<comment type="subcellular location">
    <subcellularLocation>
        <location evidence="1">Membrane</location>
    </subcellularLocation>
</comment>
<reference evidence="6" key="3">
    <citation type="submission" date="2025-09" db="UniProtKB">
        <authorList>
            <consortium name="Ensembl"/>
        </authorList>
    </citation>
    <scope>IDENTIFICATION</scope>
</reference>
<dbReference type="InterPro" id="IPR013106">
    <property type="entry name" value="Ig_V-set"/>
</dbReference>
<dbReference type="Ensembl" id="ENSAPET00000026252.1">
    <property type="protein sequence ID" value="ENSAPEP00000025578.1"/>
    <property type="gene ID" value="ENSAPEG00000018216.1"/>
</dbReference>
<dbReference type="OMA" id="ISCCICE"/>
<dbReference type="GeneTree" id="ENSGT01150000289312"/>
<dbReference type="GO" id="GO:0009897">
    <property type="term" value="C:external side of plasma membrane"/>
    <property type="evidence" value="ECO:0007669"/>
    <property type="project" value="TreeGrafter"/>
</dbReference>
<keyword evidence="4" id="KW-0732">Signal</keyword>
<evidence type="ECO:0000256" key="1">
    <source>
        <dbReference type="ARBA" id="ARBA00004370"/>
    </source>
</evidence>
<evidence type="ECO:0000259" key="5">
    <source>
        <dbReference type="PROSITE" id="PS50835"/>
    </source>
</evidence>
<organism evidence="6 7">
    <name type="scientific">Amphiprion percula</name>
    <name type="common">Orange clownfish</name>
    <name type="synonym">Lutjanus percula</name>
    <dbReference type="NCBI Taxonomy" id="161767"/>
    <lineage>
        <taxon>Eukaryota</taxon>
        <taxon>Metazoa</taxon>
        <taxon>Chordata</taxon>
        <taxon>Craniata</taxon>
        <taxon>Vertebrata</taxon>
        <taxon>Euteleostomi</taxon>
        <taxon>Actinopterygii</taxon>
        <taxon>Neopterygii</taxon>
        <taxon>Teleostei</taxon>
        <taxon>Neoteleostei</taxon>
        <taxon>Acanthomorphata</taxon>
        <taxon>Ovalentaria</taxon>
        <taxon>Pomacentridae</taxon>
        <taxon>Amphiprion</taxon>
    </lineage>
</organism>
<dbReference type="SMART" id="SM00409">
    <property type="entry name" value="IG"/>
    <property type="match status" value="1"/>
</dbReference>